<dbReference type="AlphaFoldDB" id="A0A562PN66"/>
<gene>
    <name evidence="1" type="ORF">IP92_03294</name>
</gene>
<dbReference type="EMBL" id="VLKW01000006">
    <property type="protein sequence ID" value="TWI45864.1"/>
    <property type="molecule type" value="Genomic_DNA"/>
</dbReference>
<reference evidence="1 2" key="1">
    <citation type="journal article" date="2015" name="Stand. Genomic Sci.">
        <title>Genomic Encyclopedia of Bacterial and Archaeal Type Strains, Phase III: the genomes of soil and plant-associated and newly described type strains.</title>
        <authorList>
            <person name="Whitman W.B."/>
            <person name="Woyke T."/>
            <person name="Klenk H.P."/>
            <person name="Zhou Y."/>
            <person name="Lilburn T.G."/>
            <person name="Beck B.J."/>
            <person name="De Vos P."/>
            <person name="Vandamme P."/>
            <person name="Eisen J.A."/>
            <person name="Garrity G."/>
            <person name="Hugenholtz P."/>
            <person name="Kyrpides N.C."/>
        </authorList>
    </citation>
    <scope>NUCLEOTIDE SEQUENCE [LARGE SCALE GENOMIC DNA]</scope>
    <source>
        <strain evidence="1 2">CGMCC 1.10685</strain>
    </source>
</reference>
<dbReference type="Proteomes" id="UP000315112">
    <property type="component" value="Unassembled WGS sequence"/>
</dbReference>
<evidence type="ECO:0000313" key="1">
    <source>
        <dbReference type="EMBL" id="TWI45864.1"/>
    </source>
</evidence>
<protein>
    <submittedName>
        <fullName evidence="1">Uncharacterized protein</fullName>
    </submittedName>
</protein>
<name>A0A562PN66_9BURK</name>
<sequence length="41" mass="4247">MPILVLAPVVTIAMWVASDPVPAVVGTCTSGSRVLRTLPMP</sequence>
<accession>A0A562PN66</accession>
<comment type="caution">
    <text evidence="1">The sequence shown here is derived from an EMBL/GenBank/DDBJ whole genome shotgun (WGS) entry which is preliminary data.</text>
</comment>
<evidence type="ECO:0000313" key="2">
    <source>
        <dbReference type="Proteomes" id="UP000315112"/>
    </source>
</evidence>
<organism evidence="1 2">
    <name type="scientific">Pseudoduganella flava</name>
    <dbReference type="NCBI Taxonomy" id="871742"/>
    <lineage>
        <taxon>Bacteria</taxon>
        <taxon>Pseudomonadati</taxon>
        <taxon>Pseudomonadota</taxon>
        <taxon>Betaproteobacteria</taxon>
        <taxon>Burkholderiales</taxon>
        <taxon>Oxalobacteraceae</taxon>
        <taxon>Telluria group</taxon>
        <taxon>Pseudoduganella</taxon>
    </lineage>
</organism>
<proteinExistence type="predicted"/>